<evidence type="ECO:0000313" key="1">
    <source>
        <dbReference type="EMBL" id="KAJ2799355.1"/>
    </source>
</evidence>
<feature type="non-terminal residue" evidence="1">
    <location>
        <position position="636"/>
    </location>
</feature>
<keyword evidence="1" id="KW-0418">Kinase</keyword>
<comment type="caution">
    <text evidence="1">The sequence shown here is derived from an EMBL/GenBank/DDBJ whole genome shotgun (WGS) entry which is preliminary data.</text>
</comment>
<evidence type="ECO:0000313" key="2">
    <source>
        <dbReference type="Proteomes" id="UP001140087"/>
    </source>
</evidence>
<keyword evidence="2" id="KW-1185">Reference proteome</keyword>
<dbReference type="EC" id="2.7.11.1" evidence="1"/>
<organism evidence="1 2">
    <name type="scientific">Coemansia helicoidea</name>
    <dbReference type="NCBI Taxonomy" id="1286919"/>
    <lineage>
        <taxon>Eukaryota</taxon>
        <taxon>Fungi</taxon>
        <taxon>Fungi incertae sedis</taxon>
        <taxon>Zoopagomycota</taxon>
        <taxon>Kickxellomycotina</taxon>
        <taxon>Kickxellomycetes</taxon>
        <taxon>Kickxellales</taxon>
        <taxon>Kickxellaceae</taxon>
        <taxon>Coemansia</taxon>
    </lineage>
</organism>
<name>A0ACC1L2P5_9FUNG</name>
<gene>
    <name evidence="1" type="primary">TOR1_3</name>
    <name evidence="1" type="ORF">H4R21_003574</name>
</gene>
<dbReference type="Proteomes" id="UP001140087">
    <property type="component" value="Unassembled WGS sequence"/>
</dbReference>
<dbReference type="EMBL" id="JANBUN010001162">
    <property type="protein sequence ID" value="KAJ2799355.1"/>
    <property type="molecule type" value="Genomic_DNA"/>
</dbReference>
<protein>
    <submittedName>
        <fullName evidence="1">Phosphatidylinositol kinase- protein kinase tor1</fullName>
        <ecNumber evidence="1">2.7.11.1</ecNumber>
    </submittedName>
</protein>
<reference evidence="1" key="1">
    <citation type="submission" date="2022-07" db="EMBL/GenBank/DDBJ databases">
        <title>Phylogenomic reconstructions and comparative analyses of Kickxellomycotina fungi.</title>
        <authorList>
            <person name="Reynolds N.K."/>
            <person name="Stajich J.E."/>
            <person name="Barry K."/>
            <person name="Grigoriev I.V."/>
            <person name="Crous P."/>
            <person name="Smith M.E."/>
        </authorList>
    </citation>
    <scope>NUCLEOTIDE SEQUENCE</scope>
    <source>
        <strain evidence="1">BCRC 34780</strain>
    </source>
</reference>
<accession>A0ACC1L2P5</accession>
<proteinExistence type="predicted"/>
<keyword evidence="1" id="KW-0808">Transferase</keyword>
<sequence>MSDNVARPELLNRLRSRDAGERAEAARQLRNQMVEHEAAGMHGDQNAVYAELKMRLAKLLAQADPQERLAATALLAELVEIETLDDSQMVRMATQIKSLMQTPDMTVCAEAMAVYRQLILKRWPNVLSSVEADVSRRLEMLEGERSEVQRLATLRLIEMLCGEALVPLYTYVPKIFKALSQPLRDQRVEIRAAAGRALGACLGVLPLTERNPRNAWLNFLFEELQRNQQAGGVESLHGSQLICQELLQSGGMYMQPHFAQACETAMKLKDHRDAHVRRAAIEQLPMLARYSPHEFARPGLGAGGGGGGESMLSRSCNYLITLARSSDPERPTAFVALGNIAQSCSTEFRPFLDPVARAIRDMLAQRAKTRTGAGAATGADADDAVTGGALQAIAMLAAAMGPALTRHMRDILDLMFTTGLNQALCDALQALVREVSQLQPAVQGRLLDTVSVILVDIPFRPAQQSLDDLERRMGSTSMHYAATAGGGGGSGSGGGGAALANGVGHALPAAAAEPASLVVRAAKSIPVTAETLALALRTLREFDFSEENLSEFLRNDVLDYLMHSSAAVRSEAIHTVTHIVLSDPLYRSMAGAGVEVASEVVQRLVSAAVVDVDRDVRLMAVQMLERATALDFHMGK</sequence>